<keyword evidence="3 6" id="KW-0731">Sigma factor</keyword>
<dbReference type="Pfam" id="PF04545">
    <property type="entry name" value="Sigma70_r4"/>
    <property type="match status" value="1"/>
</dbReference>
<dbReference type="GO" id="GO:0003677">
    <property type="term" value="F:DNA binding"/>
    <property type="evidence" value="ECO:0007669"/>
    <property type="project" value="UniProtKB-KW"/>
</dbReference>
<evidence type="ECO:0000256" key="4">
    <source>
        <dbReference type="ARBA" id="ARBA00023125"/>
    </source>
</evidence>
<dbReference type="InterPro" id="IPR036388">
    <property type="entry name" value="WH-like_DNA-bd_sf"/>
</dbReference>
<evidence type="ECO:0000313" key="9">
    <source>
        <dbReference type="EMBL" id="ABI64567.1"/>
    </source>
</evidence>
<dbReference type="InterPro" id="IPR039425">
    <property type="entry name" value="RNA_pol_sigma-70-like"/>
</dbReference>
<dbReference type="GO" id="GO:0016987">
    <property type="term" value="F:sigma factor activity"/>
    <property type="evidence" value="ECO:0007669"/>
    <property type="project" value="UniProtKB-KW"/>
</dbReference>
<dbReference type="RefSeq" id="WP_011642214.1">
    <property type="nucleotide sequence ID" value="NC_008347.1"/>
</dbReference>
<dbReference type="KEGG" id="mmr:Mmar10_0274"/>
<evidence type="ECO:0000256" key="1">
    <source>
        <dbReference type="ARBA" id="ARBA00010641"/>
    </source>
</evidence>
<keyword evidence="10" id="KW-1185">Reference proteome</keyword>
<gene>
    <name evidence="9" type="ordered locus">Mmar10_0274</name>
</gene>
<dbReference type="Pfam" id="PF04542">
    <property type="entry name" value="Sigma70_r2"/>
    <property type="match status" value="1"/>
</dbReference>
<protein>
    <recommendedName>
        <fullName evidence="6">RNA polymerase sigma factor</fullName>
    </recommendedName>
</protein>
<dbReference type="InterPro" id="IPR014284">
    <property type="entry name" value="RNA_pol_sigma-70_dom"/>
</dbReference>
<dbReference type="SUPFAM" id="SSF88659">
    <property type="entry name" value="Sigma3 and sigma4 domains of RNA polymerase sigma factors"/>
    <property type="match status" value="1"/>
</dbReference>
<dbReference type="PROSITE" id="PS01063">
    <property type="entry name" value="SIGMA70_ECF"/>
    <property type="match status" value="1"/>
</dbReference>
<name>Q0AT20_MARMM</name>
<feature type="domain" description="RNA polymerase sigma-70 region 2" evidence="7">
    <location>
        <begin position="36"/>
        <end position="104"/>
    </location>
</feature>
<dbReference type="InterPro" id="IPR013324">
    <property type="entry name" value="RNA_pol_sigma_r3/r4-like"/>
</dbReference>
<dbReference type="Gene3D" id="1.10.1740.10">
    <property type="match status" value="1"/>
</dbReference>
<dbReference type="EMBL" id="CP000449">
    <property type="protein sequence ID" value="ABI64567.1"/>
    <property type="molecule type" value="Genomic_DNA"/>
</dbReference>
<evidence type="ECO:0000256" key="6">
    <source>
        <dbReference type="RuleBase" id="RU000716"/>
    </source>
</evidence>
<dbReference type="OrthoDB" id="9784272at2"/>
<sequence length="194" mass="21555">MTDLTDRPAPTVDSQRLSDLLVQVGQARDRAAFRTLFDHFAPRIRAFLIQRRVIPAMADDLTQDVMLAIWRRASSFDPSRAAASTWIYTIARNQHIDQYRKAQRASRMDETDPSLQPAPAPAADDLCEQAEAADSVGVALEDLSADQRQVVELAFTEGLTHSEIADRLELPLGTVKSRIRLALGKLKTTLGEMV</sequence>
<dbReference type="InterPro" id="IPR000838">
    <property type="entry name" value="RNA_pol_sigma70_ECF_CS"/>
</dbReference>
<accession>Q0AT20</accession>
<dbReference type="eggNOG" id="COG1595">
    <property type="taxonomic scope" value="Bacteria"/>
</dbReference>
<evidence type="ECO:0000259" key="8">
    <source>
        <dbReference type="Pfam" id="PF04545"/>
    </source>
</evidence>
<evidence type="ECO:0000256" key="2">
    <source>
        <dbReference type="ARBA" id="ARBA00023015"/>
    </source>
</evidence>
<dbReference type="GO" id="GO:0006352">
    <property type="term" value="P:DNA-templated transcription initiation"/>
    <property type="evidence" value="ECO:0007669"/>
    <property type="project" value="InterPro"/>
</dbReference>
<evidence type="ECO:0000313" key="10">
    <source>
        <dbReference type="Proteomes" id="UP000001964"/>
    </source>
</evidence>
<keyword evidence="4 6" id="KW-0238">DNA-binding</keyword>
<dbReference type="Proteomes" id="UP000001964">
    <property type="component" value="Chromosome"/>
</dbReference>
<organism evidence="9 10">
    <name type="scientific">Maricaulis maris (strain MCS10)</name>
    <name type="common">Caulobacter maris</name>
    <dbReference type="NCBI Taxonomy" id="394221"/>
    <lineage>
        <taxon>Bacteria</taxon>
        <taxon>Pseudomonadati</taxon>
        <taxon>Pseudomonadota</taxon>
        <taxon>Alphaproteobacteria</taxon>
        <taxon>Maricaulales</taxon>
        <taxon>Maricaulaceae</taxon>
        <taxon>Maricaulis</taxon>
    </lineage>
</organism>
<dbReference type="InterPro" id="IPR013325">
    <property type="entry name" value="RNA_pol_sigma_r2"/>
</dbReference>
<comment type="similarity">
    <text evidence="1 6">Belongs to the sigma-70 factor family. ECF subfamily.</text>
</comment>
<dbReference type="Gene3D" id="1.10.10.10">
    <property type="entry name" value="Winged helix-like DNA-binding domain superfamily/Winged helix DNA-binding domain"/>
    <property type="match status" value="1"/>
</dbReference>
<proteinExistence type="inferred from homology"/>
<keyword evidence="5 6" id="KW-0804">Transcription</keyword>
<dbReference type="STRING" id="394221.Mmar10_0274"/>
<dbReference type="AlphaFoldDB" id="Q0AT20"/>
<dbReference type="CDD" id="cd06171">
    <property type="entry name" value="Sigma70_r4"/>
    <property type="match status" value="1"/>
</dbReference>
<evidence type="ECO:0000259" key="7">
    <source>
        <dbReference type="Pfam" id="PF04542"/>
    </source>
</evidence>
<evidence type="ECO:0000256" key="3">
    <source>
        <dbReference type="ARBA" id="ARBA00023082"/>
    </source>
</evidence>
<evidence type="ECO:0000256" key="5">
    <source>
        <dbReference type="ARBA" id="ARBA00023163"/>
    </source>
</evidence>
<dbReference type="InterPro" id="IPR007627">
    <property type="entry name" value="RNA_pol_sigma70_r2"/>
</dbReference>
<dbReference type="PANTHER" id="PTHR43133:SF62">
    <property type="entry name" value="RNA POLYMERASE SIGMA FACTOR SIGZ"/>
    <property type="match status" value="1"/>
</dbReference>
<reference evidence="9 10" key="1">
    <citation type="submission" date="2006-08" db="EMBL/GenBank/DDBJ databases">
        <title>Complete sequence of Maricaulis maris MCS10.</title>
        <authorList>
            <consortium name="US DOE Joint Genome Institute"/>
            <person name="Copeland A."/>
            <person name="Lucas S."/>
            <person name="Lapidus A."/>
            <person name="Barry K."/>
            <person name="Detter J.C."/>
            <person name="Glavina del Rio T."/>
            <person name="Hammon N."/>
            <person name="Israni S."/>
            <person name="Dalin E."/>
            <person name="Tice H."/>
            <person name="Pitluck S."/>
            <person name="Saunders E."/>
            <person name="Brettin T."/>
            <person name="Bruce D."/>
            <person name="Han C."/>
            <person name="Tapia R."/>
            <person name="Gilna P."/>
            <person name="Schmutz J."/>
            <person name="Larimer F."/>
            <person name="Land M."/>
            <person name="Hauser L."/>
            <person name="Kyrpides N."/>
            <person name="Mikhailova N."/>
            <person name="Viollier P."/>
            <person name="Stephens C."/>
            <person name="Richardson P."/>
        </authorList>
    </citation>
    <scope>NUCLEOTIDE SEQUENCE [LARGE SCALE GENOMIC DNA]</scope>
    <source>
        <strain evidence="9 10">MCS10</strain>
    </source>
</reference>
<dbReference type="NCBIfam" id="TIGR02937">
    <property type="entry name" value="sigma70-ECF"/>
    <property type="match status" value="1"/>
</dbReference>
<dbReference type="PANTHER" id="PTHR43133">
    <property type="entry name" value="RNA POLYMERASE ECF-TYPE SIGMA FACTO"/>
    <property type="match status" value="1"/>
</dbReference>
<dbReference type="SUPFAM" id="SSF88946">
    <property type="entry name" value="Sigma2 domain of RNA polymerase sigma factors"/>
    <property type="match status" value="1"/>
</dbReference>
<keyword evidence="2 6" id="KW-0805">Transcription regulation</keyword>
<dbReference type="HOGENOM" id="CLU_047691_9_3_5"/>
<dbReference type="InterPro" id="IPR007630">
    <property type="entry name" value="RNA_pol_sigma70_r4"/>
</dbReference>
<feature type="domain" description="RNA polymerase sigma-70 region 4" evidence="8">
    <location>
        <begin position="139"/>
        <end position="187"/>
    </location>
</feature>